<feature type="transmembrane region" description="Helical" evidence="7">
    <location>
        <begin position="219"/>
        <end position="245"/>
    </location>
</feature>
<evidence type="ECO:0000256" key="4">
    <source>
        <dbReference type="ARBA" id="ARBA00022692"/>
    </source>
</evidence>
<comment type="similarity">
    <text evidence="2">Belongs to the chromate ion transporter (CHR) (TC 2.A.51) family.</text>
</comment>
<comment type="caution">
    <text evidence="8">The sequence shown here is derived from an EMBL/GenBank/DDBJ whole genome shotgun (WGS) entry which is preliminary data.</text>
</comment>
<dbReference type="PIRSF" id="PIRSF004810">
    <property type="entry name" value="ChrA"/>
    <property type="match status" value="1"/>
</dbReference>
<evidence type="ECO:0000256" key="3">
    <source>
        <dbReference type="ARBA" id="ARBA00022475"/>
    </source>
</evidence>
<evidence type="ECO:0000256" key="5">
    <source>
        <dbReference type="ARBA" id="ARBA00022989"/>
    </source>
</evidence>
<accession>A0A562SC98</accession>
<dbReference type="OrthoDB" id="9788907at2"/>
<evidence type="ECO:0000256" key="6">
    <source>
        <dbReference type="ARBA" id="ARBA00023136"/>
    </source>
</evidence>
<evidence type="ECO:0000313" key="8">
    <source>
        <dbReference type="EMBL" id="TWI78992.1"/>
    </source>
</evidence>
<feature type="transmembrane region" description="Helical" evidence="7">
    <location>
        <begin position="53"/>
        <end position="73"/>
    </location>
</feature>
<dbReference type="InterPro" id="IPR052518">
    <property type="entry name" value="CHR_Transporter"/>
</dbReference>
<protein>
    <submittedName>
        <fullName evidence="8">Chromate transporter</fullName>
    </submittedName>
</protein>
<keyword evidence="6 7" id="KW-0472">Membrane</keyword>
<organism evidence="8 9">
    <name type="scientific">Lacibacter cauensis</name>
    <dbReference type="NCBI Taxonomy" id="510947"/>
    <lineage>
        <taxon>Bacteria</taxon>
        <taxon>Pseudomonadati</taxon>
        <taxon>Bacteroidota</taxon>
        <taxon>Chitinophagia</taxon>
        <taxon>Chitinophagales</taxon>
        <taxon>Chitinophagaceae</taxon>
        <taxon>Lacibacter</taxon>
    </lineage>
</organism>
<dbReference type="RefSeq" id="WP_144887782.1">
    <property type="nucleotide sequence ID" value="NZ_VLLE01000006.1"/>
</dbReference>
<dbReference type="AlphaFoldDB" id="A0A562SC98"/>
<dbReference type="GO" id="GO:0005886">
    <property type="term" value="C:plasma membrane"/>
    <property type="evidence" value="ECO:0007669"/>
    <property type="project" value="UniProtKB-SubCell"/>
</dbReference>
<dbReference type="PANTHER" id="PTHR43663:SF1">
    <property type="entry name" value="CHROMATE TRANSPORTER"/>
    <property type="match status" value="1"/>
</dbReference>
<evidence type="ECO:0000256" key="1">
    <source>
        <dbReference type="ARBA" id="ARBA00004651"/>
    </source>
</evidence>
<dbReference type="NCBIfam" id="TIGR00937">
    <property type="entry name" value="2A51"/>
    <property type="match status" value="1"/>
</dbReference>
<keyword evidence="5 7" id="KW-1133">Transmembrane helix</keyword>
<feature type="transmembrane region" description="Helical" evidence="7">
    <location>
        <begin position="372"/>
        <end position="387"/>
    </location>
</feature>
<dbReference type="GO" id="GO:0015109">
    <property type="term" value="F:chromate transmembrane transporter activity"/>
    <property type="evidence" value="ECO:0007669"/>
    <property type="project" value="InterPro"/>
</dbReference>
<dbReference type="InterPro" id="IPR003370">
    <property type="entry name" value="Chromate_transpt"/>
</dbReference>
<feature type="transmembrane region" description="Helical" evidence="7">
    <location>
        <begin position="288"/>
        <end position="310"/>
    </location>
</feature>
<keyword evidence="4 7" id="KW-0812">Transmembrane</keyword>
<sequence>MDQPTYTLRQLIVYFLKLGTIGFGGPVALVGYMHRDLVEKRNWISEEDYKEGLALAQLAPGPLAAQLGIYLGFVHYRIVGATLCGLAFVIPSFIMVVLLGIVYKLFGGLPWMQAVFYGVGAAVIGIIMMSSYKLTLKSVGKIQLPSLKQNWLLWFFYAAGIIVTAVTKSENVLLFIAAGLIYMFVKAPPKWMKKPVAANNIFLGITGFWQFEWNTLEKIGWFFTKAGAFVFGSGLAIVPFLHAGVVTENKWLTEQEFVDAVAVAMITPGPVVITVGFIGYLVAGFPGASVAALATFLPCYLFTVIPAPYFKKIAKNKSIKAFVDGITASVVGALVGAVIVIATRSIIDIPTAIITIASLAALIYFKKIQEPYIILVAALAGLLIKYWL</sequence>
<keyword evidence="3" id="KW-1003">Cell membrane</keyword>
<feature type="transmembrane region" description="Helical" evidence="7">
    <location>
        <begin position="79"/>
        <end position="102"/>
    </location>
</feature>
<feature type="transmembrane region" description="Helical" evidence="7">
    <location>
        <begin position="349"/>
        <end position="365"/>
    </location>
</feature>
<name>A0A562SC98_9BACT</name>
<feature type="transmembrane region" description="Helical" evidence="7">
    <location>
        <begin position="12"/>
        <end position="32"/>
    </location>
</feature>
<feature type="transmembrane region" description="Helical" evidence="7">
    <location>
        <begin position="322"/>
        <end position="343"/>
    </location>
</feature>
<evidence type="ECO:0000313" key="9">
    <source>
        <dbReference type="Proteomes" id="UP000316167"/>
    </source>
</evidence>
<feature type="transmembrane region" description="Helical" evidence="7">
    <location>
        <begin position="154"/>
        <end position="184"/>
    </location>
</feature>
<comment type="subcellular location">
    <subcellularLocation>
        <location evidence="1">Cell membrane</location>
        <topology evidence="1">Multi-pass membrane protein</topology>
    </subcellularLocation>
</comment>
<gene>
    <name evidence="8" type="ORF">IQ13_3383</name>
</gene>
<dbReference type="InterPro" id="IPR014047">
    <property type="entry name" value="Chr_Tranpt_l_chain"/>
</dbReference>
<feature type="transmembrane region" description="Helical" evidence="7">
    <location>
        <begin position="114"/>
        <end position="134"/>
    </location>
</feature>
<proteinExistence type="inferred from homology"/>
<dbReference type="Pfam" id="PF02417">
    <property type="entry name" value="Chromate_transp"/>
    <property type="match status" value="2"/>
</dbReference>
<evidence type="ECO:0000256" key="7">
    <source>
        <dbReference type="SAM" id="Phobius"/>
    </source>
</evidence>
<reference evidence="8 9" key="1">
    <citation type="journal article" date="2015" name="Stand. Genomic Sci.">
        <title>Genomic Encyclopedia of Bacterial and Archaeal Type Strains, Phase III: the genomes of soil and plant-associated and newly described type strains.</title>
        <authorList>
            <person name="Whitman W.B."/>
            <person name="Woyke T."/>
            <person name="Klenk H.P."/>
            <person name="Zhou Y."/>
            <person name="Lilburn T.G."/>
            <person name="Beck B.J."/>
            <person name="De Vos P."/>
            <person name="Vandamme P."/>
            <person name="Eisen J.A."/>
            <person name="Garrity G."/>
            <person name="Hugenholtz P."/>
            <person name="Kyrpides N.C."/>
        </authorList>
    </citation>
    <scope>NUCLEOTIDE SEQUENCE [LARGE SCALE GENOMIC DNA]</scope>
    <source>
        <strain evidence="8 9">CGMCC 1.7271</strain>
    </source>
</reference>
<dbReference type="Proteomes" id="UP000316167">
    <property type="component" value="Unassembled WGS sequence"/>
</dbReference>
<keyword evidence="9" id="KW-1185">Reference proteome</keyword>
<feature type="transmembrane region" description="Helical" evidence="7">
    <location>
        <begin position="257"/>
        <end position="282"/>
    </location>
</feature>
<dbReference type="EMBL" id="VLLE01000006">
    <property type="protein sequence ID" value="TWI78992.1"/>
    <property type="molecule type" value="Genomic_DNA"/>
</dbReference>
<evidence type="ECO:0000256" key="2">
    <source>
        <dbReference type="ARBA" id="ARBA00005262"/>
    </source>
</evidence>
<dbReference type="PANTHER" id="PTHR43663">
    <property type="entry name" value="CHROMATE TRANSPORT PROTEIN-RELATED"/>
    <property type="match status" value="1"/>
</dbReference>